<keyword evidence="4" id="KW-0472">Membrane</keyword>
<dbReference type="Gene3D" id="3.40.570.10">
    <property type="entry name" value="Extracellular Endonuclease, subunit A"/>
    <property type="match status" value="1"/>
</dbReference>
<gene>
    <name evidence="7" type="ORF">DGUA_6G014656</name>
</gene>
<evidence type="ECO:0000313" key="8">
    <source>
        <dbReference type="Proteomes" id="UP000268350"/>
    </source>
</evidence>
<dbReference type="SUPFAM" id="SSF54060">
    <property type="entry name" value="His-Me finger endonucleases"/>
    <property type="match status" value="1"/>
</dbReference>
<evidence type="ECO:0000256" key="3">
    <source>
        <dbReference type="ARBA" id="ARBA00022759"/>
    </source>
</evidence>
<feature type="domain" description="DNA/RNA non-specific endonuclease/pyrophosphatase/phosphodiesterase" evidence="6">
    <location>
        <begin position="116"/>
        <end position="285"/>
    </location>
</feature>
<dbReference type="GO" id="GO:0046872">
    <property type="term" value="F:metal ion binding"/>
    <property type="evidence" value="ECO:0007669"/>
    <property type="project" value="InterPro"/>
</dbReference>
<evidence type="ECO:0000259" key="5">
    <source>
        <dbReference type="SMART" id="SM00477"/>
    </source>
</evidence>
<keyword evidence="8" id="KW-1185">Reference proteome</keyword>
<dbReference type="GO" id="GO:0006309">
    <property type="term" value="P:apoptotic DNA fragmentation"/>
    <property type="evidence" value="ECO:0007669"/>
    <property type="project" value="TreeGrafter"/>
</dbReference>
<protein>
    <submittedName>
        <fullName evidence="7">Blast:Endonuclease G, mitochondrial</fullName>
    </submittedName>
</protein>
<feature type="transmembrane region" description="Helical" evidence="4">
    <location>
        <begin position="7"/>
        <end position="24"/>
    </location>
</feature>
<dbReference type="OrthoDB" id="5418055at2759"/>
<feature type="domain" description="ENPP1-3/EXOG-like endonuclease/phosphodiesterase" evidence="5">
    <location>
        <begin position="117"/>
        <end position="285"/>
    </location>
</feature>
<dbReference type="STRING" id="7266.A0A3B0JRR2"/>
<evidence type="ECO:0000256" key="1">
    <source>
        <dbReference type="ARBA" id="ARBA00010052"/>
    </source>
</evidence>
<dbReference type="OMA" id="MWQELER"/>
<name>A0A3B0JRR2_DROGU</name>
<dbReference type="InterPro" id="IPR044929">
    <property type="entry name" value="DNA/RNA_non-sp_Endonuclease_sf"/>
</dbReference>
<keyword evidence="2" id="KW-0540">Nuclease</keyword>
<dbReference type="InterPro" id="IPR001604">
    <property type="entry name" value="Endo_G_ENPP1-like_dom"/>
</dbReference>
<dbReference type="GO" id="GO:0004521">
    <property type="term" value="F:RNA endonuclease activity"/>
    <property type="evidence" value="ECO:0007669"/>
    <property type="project" value="TreeGrafter"/>
</dbReference>
<keyword evidence="3 7" id="KW-0378">Hydrolase</keyword>
<evidence type="ECO:0000256" key="4">
    <source>
        <dbReference type="SAM" id="Phobius"/>
    </source>
</evidence>
<dbReference type="EMBL" id="OUUW01000009">
    <property type="protein sequence ID" value="SPP84817.1"/>
    <property type="molecule type" value="Genomic_DNA"/>
</dbReference>
<dbReference type="InterPro" id="IPR020821">
    <property type="entry name" value="ENPP1-3/EXOG-like_nuc-like"/>
</dbReference>
<organism evidence="7 8">
    <name type="scientific">Drosophila guanche</name>
    <name type="common">Fruit fly</name>
    <dbReference type="NCBI Taxonomy" id="7266"/>
    <lineage>
        <taxon>Eukaryota</taxon>
        <taxon>Metazoa</taxon>
        <taxon>Ecdysozoa</taxon>
        <taxon>Arthropoda</taxon>
        <taxon>Hexapoda</taxon>
        <taxon>Insecta</taxon>
        <taxon>Pterygota</taxon>
        <taxon>Neoptera</taxon>
        <taxon>Endopterygota</taxon>
        <taxon>Diptera</taxon>
        <taxon>Brachycera</taxon>
        <taxon>Muscomorpha</taxon>
        <taxon>Ephydroidea</taxon>
        <taxon>Drosophilidae</taxon>
        <taxon>Drosophila</taxon>
        <taxon>Sophophora</taxon>
    </lineage>
</organism>
<keyword evidence="4" id="KW-0812">Transmembrane</keyword>
<evidence type="ECO:0000313" key="7">
    <source>
        <dbReference type="EMBL" id="SPP84817.1"/>
    </source>
</evidence>
<evidence type="ECO:0000256" key="2">
    <source>
        <dbReference type="ARBA" id="ARBA00022722"/>
    </source>
</evidence>
<dbReference type="GO" id="GO:0005743">
    <property type="term" value="C:mitochondrial inner membrane"/>
    <property type="evidence" value="ECO:0007669"/>
    <property type="project" value="TreeGrafter"/>
</dbReference>
<dbReference type="PANTHER" id="PTHR13966:SF5">
    <property type="entry name" value="ENDONUCLEASE G, MITOCHONDRIAL"/>
    <property type="match status" value="1"/>
</dbReference>
<reference evidence="8" key="1">
    <citation type="submission" date="2018-01" db="EMBL/GenBank/DDBJ databases">
        <authorList>
            <person name="Alioto T."/>
            <person name="Alioto T."/>
        </authorList>
    </citation>
    <scope>NUCLEOTIDE SEQUENCE [LARGE SCALE GENOMIC DNA]</scope>
</reference>
<accession>A0A3B0JRR2</accession>
<proteinExistence type="inferred from homology"/>
<sequence>MTEPRNIAKYVFFGTTGFVFGAFMQQQISIKNLYEAINRDPYLYNIRQKLYPVLSTFPTDHEARLWSRPLGLKDKISQLLMSTLFKYFVPKPLEQPGANILDLLKYGLPSSANLLVHRDYIMSRGSATNSASWLCEHFCADSLPVEDQQLSRYEDVFVPRKANSAAIGTVFKHPMWQELERYVSLLVQECGSVYAYTGPIFMPKTNGREQYWQEYIECGNNAIPVPSHYFKVLIVEQSDEEPSMEAFILRNEETESVGELCDYRVCIQDVETQAGLRFGKGLQSPKVALNMDNIEIDFTHASVSEPI</sequence>
<keyword evidence="4" id="KW-1133">Transmembrane helix</keyword>
<dbReference type="InterPro" id="IPR044925">
    <property type="entry name" value="His-Me_finger_sf"/>
</dbReference>
<comment type="similarity">
    <text evidence="1">Belongs to the DNA/RNA non-specific endonuclease family.</text>
</comment>
<dbReference type="GO" id="GO:0000014">
    <property type="term" value="F:single-stranded DNA endodeoxyribonuclease activity"/>
    <property type="evidence" value="ECO:0007669"/>
    <property type="project" value="TreeGrafter"/>
</dbReference>
<dbReference type="SMART" id="SM00477">
    <property type="entry name" value="NUC"/>
    <property type="match status" value="1"/>
</dbReference>
<dbReference type="AlphaFoldDB" id="A0A3B0JRR2"/>
<dbReference type="GO" id="GO:0003676">
    <property type="term" value="F:nucleic acid binding"/>
    <property type="evidence" value="ECO:0007669"/>
    <property type="project" value="InterPro"/>
</dbReference>
<dbReference type="Pfam" id="PF01223">
    <property type="entry name" value="Endonuclease_NS"/>
    <property type="match status" value="1"/>
</dbReference>
<dbReference type="SMART" id="SM00892">
    <property type="entry name" value="Endonuclease_NS"/>
    <property type="match status" value="1"/>
</dbReference>
<evidence type="ECO:0000259" key="6">
    <source>
        <dbReference type="SMART" id="SM00892"/>
    </source>
</evidence>
<dbReference type="Proteomes" id="UP000268350">
    <property type="component" value="Unassembled WGS sequence"/>
</dbReference>
<dbReference type="InterPro" id="IPR040255">
    <property type="entry name" value="Non-specific_endonuclease"/>
</dbReference>
<dbReference type="GO" id="GO:0005634">
    <property type="term" value="C:nucleus"/>
    <property type="evidence" value="ECO:0007669"/>
    <property type="project" value="TreeGrafter"/>
</dbReference>
<dbReference type="PANTHER" id="PTHR13966">
    <property type="entry name" value="ENDONUCLEASE RELATED"/>
    <property type="match status" value="1"/>
</dbReference>
<keyword evidence="3 7" id="KW-0255">Endonuclease</keyword>